<dbReference type="AlphaFoldDB" id="I3ED47"/>
<feature type="compositionally biased region" description="Basic and acidic residues" evidence="1">
    <location>
        <begin position="1"/>
        <end position="19"/>
    </location>
</feature>
<dbReference type="InParanoid" id="I3ED47"/>
<dbReference type="EMBL" id="GL870887">
    <property type="protein sequence ID" value="EIJ87144.1"/>
    <property type="molecule type" value="Genomic_DNA"/>
</dbReference>
<evidence type="ECO:0000313" key="2">
    <source>
        <dbReference type="EMBL" id="EIJ87144.1"/>
    </source>
</evidence>
<dbReference type="VEuPathDB" id="MicrosporidiaDB:NEQG_02664"/>
<feature type="region of interest" description="Disordered" evidence="1">
    <location>
        <begin position="1"/>
        <end position="48"/>
    </location>
</feature>
<feature type="non-terminal residue" evidence="2">
    <location>
        <position position="1"/>
    </location>
</feature>
<reference evidence="2" key="1">
    <citation type="submission" date="2011-01" db="EMBL/GenBank/DDBJ databases">
        <title>The Genome Sequence of Nematocida parisii strain ERTm3.</title>
        <authorList>
            <consortium name="The Broad Institute Genome Sequencing Platform"/>
            <consortium name="The Broad Institute Genome Sequencing Center for Infectious Disease"/>
            <person name="Cuomo C."/>
            <person name="Troemel E."/>
            <person name="Young S.K."/>
            <person name="Zeng Q."/>
            <person name="Gargeya S."/>
            <person name="Fitzgerald M."/>
            <person name="Haas B."/>
            <person name="Abouelleil A."/>
            <person name="Alvarado L."/>
            <person name="Arachchi H.M."/>
            <person name="Berlin A."/>
            <person name="Chapman S.B."/>
            <person name="Gearin G."/>
            <person name="Goldberg J."/>
            <person name="Griggs A."/>
            <person name="Gujja S."/>
            <person name="Hansen M."/>
            <person name="Heiman D."/>
            <person name="Howarth C."/>
            <person name="Larimer J."/>
            <person name="Lui A."/>
            <person name="MacDonald P.J.P."/>
            <person name="McCowen C."/>
            <person name="Montmayeur A."/>
            <person name="Murphy C."/>
            <person name="Neiman D."/>
            <person name="Pearson M."/>
            <person name="Priest M."/>
            <person name="Roberts A."/>
            <person name="Saif S."/>
            <person name="Shea T."/>
            <person name="Sisk P."/>
            <person name="Stolte C."/>
            <person name="Sykes S."/>
            <person name="Wortman J."/>
            <person name="Nusbaum C."/>
            <person name="Birren B."/>
        </authorList>
    </citation>
    <scope>NUCLEOTIDE SEQUENCE</scope>
    <source>
        <strain evidence="2">ERTm3</strain>
    </source>
</reference>
<evidence type="ECO:0000256" key="1">
    <source>
        <dbReference type="SAM" id="MobiDB-lite"/>
    </source>
</evidence>
<name>I3ED47_NEMP3</name>
<protein>
    <submittedName>
        <fullName evidence="2">Uncharacterized protein</fullName>
    </submittedName>
</protein>
<gene>
    <name evidence="2" type="ORF">NEQG_02664</name>
</gene>
<dbReference type="OrthoDB" id="10328869at2759"/>
<feature type="region of interest" description="Disordered" evidence="1">
    <location>
        <begin position="72"/>
        <end position="95"/>
    </location>
</feature>
<organism evidence="2 3">
    <name type="scientific">Nematocida parisii (strain ERTm3)</name>
    <name type="common">Nematode killer fungus</name>
    <dbReference type="NCBI Taxonomy" id="935791"/>
    <lineage>
        <taxon>Eukaryota</taxon>
        <taxon>Fungi</taxon>
        <taxon>Fungi incertae sedis</taxon>
        <taxon>Microsporidia</taxon>
        <taxon>Nematocida</taxon>
    </lineage>
</organism>
<dbReference type="HOGENOM" id="CLU_1450962_0_0_1"/>
<evidence type="ECO:0000313" key="3">
    <source>
        <dbReference type="Proteomes" id="UP000002872"/>
    </source>
</evidence>
<sequence>VEREKSTRQRRQDSTEHARYSSTQCGERAGVLDTGDKTSHAVHKGGTERAVGARVAESALCTCADSSLCGGEETVPEETQASDSKAGSGGGSQGTAGALLSGTEYMQCSACGAEKEVPVEEASSTGCLSIHCITPRNSKEINPAVRGAEGVLGTVHMTGIIHPLQPEYQEAADDSVCSPQERGWQKY</sequence>
<keyword evidence="3" id="KW-1185">Reference proteome</keyword>
<accession>I3ED47</accession>
<proteinExistence type="predicted"/>
<dbReference type="Proteomes" id="UP000002872">
    <property type="component" value="Unassembled WGS sequence"/>
</dbReference>